<keyword evidence="2" id="KW-0732">Signal</keyword>
<accession>A0A8H9IAU6</accession>
<comment type="caution">
    <text evidence="3">The sequence shown here is derived from an EMBL/GenBank/DDBJ whole genome shotgun (WGS) entry which is preliminary data.</text>
</comment>
<sequence>MKISIIHSVIFSAIFCVSAQANESAWSAKSTDAQGGNTFSSSTKSSLAANSNVPEGSSIAAKTTPQSQAAKRVNVRPAQRDVNYDYWVYDAYVTLHTDSDYDGYYHHFSVVFDVDSIYANSEVYARLYLGVNEEFREYHTTSDFYIGGDSTQDQITVETELLSGFYPDDYEVLIEIYDAYSNELVAVYDGYSDADLYLLSIESQDKEVIYVEPDVVAIEASGGSAAWLTLLLLPILLVRLANTNSFRLRP</sequence>
<name>A0A8H9IAU6_9ALTE</name>
<evidence type="ECO:0008006" key="5">
    <source>
        <dbReference type="Google" id="ProtNLM"/>
    </source>
</evidence>
<gene>
    <name evidence="3" type="ORF">GCM10011274_26630</name>
</gene>
<organism evidence="3 4">
    <name type="scientific">Paraglaciecola chathamensis</name>
    <dbReference type="NCBI Taxonomy" id="368405"/>
    <lineage>
        <taxon>Bacteria</taxon>
        <taxon>Pseudomonadati</taxon>
        <taxon>Pseudomonadota</taxon>
        <taxon>Gammaproteobacteria</taxon>
        <taxon>Alteromonadales</taxon>
        <taxon>Alteromonadaceae</taxon>
        <taxon>Paraglaciecola</taxon>
    </lineage>
</organism>
<dbReference type="NCBIfam" id="NF038116">
    <property type="entry name" value="Sden1266_dom"/>
    <property type="match status" value="1"/>
</dbReference>
<dbReference type="AlphaFoldDB" id="A0A8H9IAU6"/>
<protein>
    <recommendedName>
        <fullName evidence="5">GlyGly-CTERM sorting domain-containing protein</fullName>
    </recommendedName>
</protein>
<proteinExistence type="predicted"/>
<evidence type="ECO:0000256" key="2">
    <source>
        <dbReference type="SAM" id="SignalP"/>
    </source>
</evidence>
<evidence type="ECO:0000256" key="1">
    <source>
        <dbReference type="SAM" id="MobiDB-lite"/>
    </source>
</evidence>
<dbReference type="RefSeq" id="WP_191866252.1">
    <property type="nucleotide sequence ID" value="NZ_BMZC01000006.1"/>
</dbReference>
<feature type="region of interest" description="Disordered" evidence="1">
    <location>
        <begin position="45"/>
        <end position="74"/>
    </location>
</feature>
<evidence type="ECO:0000313" key="4">
    <source>
        <dbReference type="Proteomes" id="UP000622604"/>
    </source>
</evidence>
<dbReference type="Proteomes" id="UP000622604">
    <property type="component" value="Unassembled WGS sequence"/>
</dbReference>
<dbReference type="EMBL" id="BMZC01000006">
    <property type="protein sequence ID" value="GGZ66698.1"/>
    <property type="molecule type" value="Genomic_DNA"/>
</dbReference>
<reference evidence="3" key="1">
    <citation type="journal article" date="2014" name="Int. J. Syst. Evol. Microbiol.">
        <title>Complete genome sequence of Corynebacterium casei LMG S-19264T (=DSM 44701T), isolated from a smear-ripened cheese.</title>
        <authorList>
            <consortium name="US DOE Joint Genome Institute (JGI-PGF)"/>
            <person name="Walter F."/>
            <person name="Albersmeier A."/>
            <person name="Kalinowski J."/>
            <person name="Ruckert C."/>
        </authorList>
    </citation>
    <scope>NUCLEOTIDE SEQUENCE</scope>
    <source>
        <strain evidence="3">KCTC 32337</strain>
    </source>
</reference>
<reference evidence="3" key="2">
    <citation type="submission" date="2020-09" db="EMBL/GenBank/DDBJ databases">
        <authorList>
            <person name="Sun Q."/>
            <person name="Kim S."/>
        </authorList>
    </citation>
    <scope>NUCLEOTIDE SEQUENCE</scope>
    <source>
        <strain evidence="3">KCTC 32337</strain>
    </source>
</reference>
<feature type="signal peptide" evidence="2">
    <location>
        <begin position="1"/>
        <end position="21"/>
    </location>
</feature>
<feature type="chain" id="PRO_5034293321" description="GlyGly-CTERM sorting domain-containing protein" evidence="2">
    <location>
        <begin position="22"/>
        <end position="250"/>
    </location>
</feature>
<evidence type="ECO:0000313" key="3">
    <source>
        <dbReference type="EMBL" id="GGZ66698.1"/>
    </source>
</evidence>
<feature type="compositionally biased region" description="Polar residues" evidence="1">
    <location>
        <begin position="60"/>
        <end position="69"/>
    </location>
</feature>